<proteinExistence type="predicted"/>
<reference evidence="2 3" key="1">
    <citation type="submission" date="2019-05" db="EMBL/GenBank/DDBJ databases">
        <authorList>
            <person name="Zhang J.-Y."/>
            <person name="Feg X."/>
            <person name="Du Z.-J."/>
        </authorList>
    </citation>
    <scope>NUCLEOTIDE SEQUENCE [LARGE SCALE GENOMIC DNA]</scope>
    <source>
        <strain evidence="2 3">RZ26</strain>
    </source>
</reference>
<dbReference type="AlphaFoldDB" id="A0A5S3PNY2"/>
<sequence length="1234" mass="126062">MRNTSLFLLITFFAAASLSAQVKIGDNPQNIDPSSVLELESTDKVLVITRVTTAQMNAIVPSEGALCFNTDLQSVHYYNGTQWVNIGGGVGTGGPLTADPIVNTQPTIVITPTATGDNLEVAPNSIRSEQIVDGGINGVDIQDGSLGPGKLQDFSITQEKLSENSVGAFALDNDNFGVSAFNNDAGYITAGDVNVVSGDPGNAISSDANGAAFYDDTNLLMDIMDNADAIAMDDDQSSANEIQNLTLTGTEIGLTSTAGTIDIGPLISAGGSDDQNIGPVTLDAMNVLSIGIEGGNPATVDLSSLAGGAGSTEVVDGQTLIGAGTAVDPFEIAPSGTNGWFLQTDTAGDVVWAELPPATSGGVLTDGLTIVGTGAAIASQLSVPAGGISTTEIANATILGEDLAQMAATDGQVLAWDGAGGIWAPSSAGGTGGSTELVDGITLTGDGTLGNEFKIEPSATNGQFLSTDATGDVVWANLPPSGGSALFDANTISGTGVAGDEYTVADDGIITTKILDGNVTPIKIEPSATVNQVLTTTATGTAWADLPPSGGTALFDPNTISGTGVTGDEYTVADDAITTTKIENATILAEDLNDMGATADGDIIKWNTTLNAGAGGWEVGVNAGHTGAAKSIFLADASGNPTQAFHPTNSSPSLVWDYEARVVFGTAYGALGVGLDGATFNNEVKMQVVDNVFGGLSYPMQVQNNTNGSSSTAILFSTGGGLAHGKGALAFQNTGGQGIGDFHFLNDANADTSNAELNDKAFTVKSNKDIVLYGGIEVEGTGPGTGLGTANQVLSSTGAGVQWVTPTGAVSDTDINDGLSDYGTTVGYNVNVDDSTIELMSDQLRIKPATLPAVDPTTQVLTTDKDSGAIEWKDFNETTVPVGTADNQVIKWNNTSMTWELGTDNSGAPTLTDGNIYVGNVSNQAISVPMSGDALIDNTGELTIQANAIENNMLDKAAIPLSGFANATADINMGGFKITNVIDPTADQEVATKKYVDDNAGSNLSNANLSQTATDLVRTYEIPNNTQSLVFSGLGRVGIGNGANPPQNKLHVAGAIRSEGILNSDGDNNNPSYRFSGDTDTGMFWRAADEIGFSVGTIEAASIQQLGASSKVVINQSLELDGQLLDESNVAGSPGQVLTATSTGTDWANSTGAAQQGKILAVTGTAGAYTITVTGQTSTNYIINTSVVENTAGNPILLQITSQTATDFSVQIYEFIAGVPTPSNATWFYTIFNP</sequence>
<dbReference type="EMBL" id="VATY01000003">
    <property type="protein sequence ID" value="TMM56133.1"/>
    <property type="molecule type" value="Genomic_DNA"/>
</dbReference>
<dbReference type="OrthoDB" id="9808953at2"/>
<accession>A0A5S3PNY2</accession>
<evidence type="ECO:0000313" key="3">
    <source>
        <dbReference type="Proteomes" id="UP000310314"/>
    </source>
</evidence>
<evidence type="ECO:0000256" key="1">
    <source>
        <dbReference type="SAM" id="SignalP"/>
    </source>
</evidence>
<gene>
    <name evidence="2" type="ORF">FEE95_16020</name>
</gene>
<protein>
    <submittedName>
        <fullName evidence="2">Uncharacterized protein</fullName>
    </submittedName>
</protein>
<feature type="signal peptide" evidence="1">
    <location>
        <begin position="1"/>
        <end position="20"/>
    </location>
</feature>
<comment type="caution">
    <text evidence="2">The sequence shown here is derived from an EMBL/GenBank/DDBJ whole genome shotgun (WGS) entry which is preliminary data.</text>
</comment>
<name>A0A5S3PNY2_9FLAO</name>
<dbReference type="RefSeq" id="WP_138659000.1">
    <property type="nucleotide sequence ID" value="NZ_VATY01000003.1"/>
</dbReference>
<organism evidence="2 3">
    <name type="scientific">Maribacter algarum</name>
    <name type="common">ex Zhang et al. 2020</name>
    <dbReference type="NCBI Taxonomy" id="2578118"/>
    <lineage>
        <taxon>Bacteria</taxon>
        <taxon>Pseudomonadati</taxon>
        <taxon>Bacteroidota</taxon>
        <taxon>Flavobacteriia</taxon>
        <taxon>Flavobacteriales</taxon>
        <taxon>Flavobacteriaceae</taxon>
        <taxon>Maribacter</taxon>
    </lineage>
</organism>
<dbReference type="Proteomes" id="UP000310314">
    <property type="component" value="Unassembled WGS sequence"/>
</dbReference>
<keyword evidence="1" id="KW-0732">Signal</keyword>
<evidence type="ECO:0000313" key="2">
    <source>
        <dbReference type="EMBL" id="TMM56133.1"/>
    </source>
</evidence>
<feature type="chain" id="PRO_5024356748" evidence="1">
    <location>
        <begin position="21"/>
        <end position="1234"/>
    </location>
</feature>
<keyword evidence="3" id="KW-1185">Reference proteome</keyword>